<feature type="transmembrane region" description="Helical" evidence="1">
    <location>
        <begin position="370"/>
        <end position="390"/>
    </location>
</feature>
<feature type="transmembrane region" description="Helical" evidence="1">
    <location>
        <begin position="158"/>
        <end position="180"/>
    </location>
</feature>
<gene>
    <name evidence="2" type="ORF">IQ24_01197</name>
</gene>
<evidence type="ECO:0000313" key="3">
    <source>
        <dbReference type="Proteomes" id="UP000316225"/>
    </source>
</evidence>
<reference evidence="2 3" key="1">
    <citation type="journal article" date="2015" name="Stand. Genomic Sci.">
        <title>Genomic Encyclopedia of Bacterial and Archaeal Type Strains, Phase III: the genomes of soil and plant-associated and newly described type strains.</title>
        <authorList>
            <person name="Whitman W.B."/>
            <person name="Woyke T."/>
            <person name="Klenk H.P."/>
            <person name="Zhou Y."/>
            <person name="Lilburn T.G."/>
            <person name="Beck B.J."/>
            <person name="De Vos P."/>
            <person name="Vandamme P."/>
            <person name="Eisen J.A."/>
            <person name="Garrity G."/>
            <person name="Hugenholtz P."/>
            <person name="Kyrpides N.C."/>
        </authorList>
    </citation>
    <scope>NUCLEOTIDE SEQUENCE [LARGE SCALE GENOMIC DNA]</scope>
    <source>
        <strain evidence="2 3">CGMCC 1.5364</strain>
    </source>
</reference>
<feature type="transmembrane region" description="Helical" evidence="1">
    <location>
        <begin position="417"/>
        <end position="443"/>
    </location>
</feature>
<proteinExistence type="predicted"/>
<dbReference type="OrthoDB" id="9791166at2"/>
<accession>A0A562NUJ2</accession>
<feature type="transmembrane region" description="Helical" evidence="1">
    <location>
        <begin position="20"/>
        <end position="44"/>
    </location>
</feature>
<dbReference type="EMBL" id="VLKU01000003">
    <property type="protein sequence ID" value="TWI35839.1"/>
    <property type="molecule type" value="Genomic_DNA"/>
</dbReference>
<keyword evidence="1" id="KW-0812">Transmembrane</keyword>
<evidence type="ECO:0000313" key="2">
    <source>
        <dbReference type="EMBL" id="TWI35839.1"/>
    </source>
</evidence>
<dbReference type="InterPro" id="IPR005625">
    <property type="entry name" value="PepSY-ass_TM"/>
</dbReference>
<organism evidence="2 3">
    <name type="scientific">Paracoccus sulfuroxidans</name>
    <dbReference type="NCBI Taxonomy" id="384678"/>
    <lineage>
        <taxon>Bacteria</taxon>
        <taxon>Pseudomonadati</taxon>
        <taxon>Pseudomonadota</taxon>
        <taxon>Alphaproteobacteria</taxon>
        <taxon>Rhodobacterales</taxon>
        <taxon>Paracoccaceae</taxon>
        <taxon>Paracoccus</taxon>
    </lineage>
</organism>
<dbReference type="Pfam" id="PF03929">
    <property type="entry name" value="PepSY_TM"/>
    <property type="match status" value="1"/>
</dbReference>
<keyword evidence="1" id="KW-0472">Membrane</keyword>
<dbReference type="PANTHER" id="PTHR34219:SF1">
    <property type="entry name" value="PEPSY DOMAIN-CONTAINING PROTEIN"/>
    <property type="match status" value="1"/>
</dbReference>
<name>A0A562NUJ2_9RHOB</name>
<dbReference type="Proteomes" id="UP000316225">
    <property type="component" value="Unassembled WGS sequence"/>
</dbReference>
<protein>
    <submittedName>
        <fullName evidence="2">Putative iron-regulated membrane protein</fullName>
    </submittedName>
</protein>
<dbReference type="AlphaFoldDB" id="A0A562NUJ2"/>
<sequence length="452" mass="49318">MTVTLPVGAALGLRPFLMRLHLYAGLFAAPFILIAALSGTLYVLTPPLENWVYRDALYTDGGGTPLPLSTQAEAARAAVGPDLRLHAVRPASAPGQTSRFLFADPSLGESQHRTIFVDPASLEVRGDLTTYGTSGVLPLRMQIDLFHRSLMLGDWGRLYSELAASWLWISVIGGVVMWSWRRRVAVPRLSQMRAPQRRARLHMLIGLWLSVGLIFLSATGLTWSQYAGGRIDALRNALGWITPSVSLSLDAAAPEATHSEHMDHTQHGMMAEPALPQDWAQSLDAVAQVAVAGGLDSPYLELRLPRPNQAWLVREYDRSYPTQVDTVAVDPAMLEITSRADFAEFPLIAKLVRWGIDIHMGEMFGTANRILMAVIGLGVSLMIGYGYAIWWRKRPPAGSPVQTLTRSWSRMSPGARVAAVAVALALGWALPVMGASLAAFVAIDLLRWQMAG</sequence>
<comment type="caution">
    <text evidence="2">The sequence shown here is derived from an EMBL/GenBank/DDBJ whole genome shotgun (WGS) entry which is preliminary data.</text>
</comment>
<keyword evidence="3" id="KW-1185">Reference proteome</keyword>
<feature type="transmembrane region" description="Helical" evidence="1">
    <location>
        <begin position="201"/>
        <end position="223"/>
    </location>
</feature>
<evidence type="ECO:0000256" key="1">
    <source>
        <dbReference type="SAM" id="Phobius"/>
    </source>
</evidence>
<dbReference type="RefSeq" id="WP_145396899.1">
    <property type="nucleotide sequence ID" value="NZ_VLKU01000003.1"/>
</dbReference>
<keyword evidence="1" id="KW-1133">Transmembrane helix</keyword>
<dbReference type="PANTHER" id="PTHR34219">
    <property type="entry name" value="IRON-REGULATED INNER MEMBRANE PROTEIN-RELATED"/>
    <property type="match status" value="1"/>
</dbReference>